<dbReference type="PROSITE" id="PS50111">
    <property type="entry name" value="CHEMOTAXIS_TRANSDUC_2"/>
    <property type="match status" value="1"/>
</dbReference>
<dbReference type="Gene3D" id="6.10.340.10">
    <property type="match status" value="1"/>
</dbReference>
<proteinExistence type="inferred from homology"/>
<comment type="similarity">
    <text evidence="2">Belongs to the methyl-accepting chemotaxis (MCP) protein family.</text>
</comment>
<keyword evidence="4" id="KW-0812">Transmembrane</keyword>
<evidence type="ECO:0000256" key="4">
    <source>
        <dbReference type="SAM" id="Phobius"/>
    </source>
</evidence>
<feature type="domain" description="Methyl-accepting transducer" evidence="5">
    <location>
        <begin position="307"/>
        <end position="522"/>
    </location>
</feature>
<gene>
    <name evidence="7" type="ORF">C9E81_02660</name>
</gene>
<dbReference type="InterPro" id="IPR004090">
    <property type="entry name" value="Chemotax_Me-accpt_rcpt"/>
</dbReference>
<accession>A0A3M0MMV4</accession>
<dbReference type="SUPFAM" id="SSF58104">
    <property type="entry name" value="Methyl-accepting chemotaxis protein (MCP) signaling domain"/>
    <property type="match status" value="1"/>
</dbReference>
<keyword evidence="1" id="KW-0145">Chemotaxis</keyword>
<dbReference type="EMBL" id="QOKZ01000001">
    <property type="protein sequence ID" value="RMC37664.1"/>
    <property type="molecule type" value="Genomic_DNA"/>
</dbReference>
<dbReference type="Pfam" id="PF05227">
    <property type="entry name" value="CHASE3"/>
    <property type="match status" value="1"/>
</dbReference>
<sequence>MSLNNLSIGRKLGLAFALLVAISVTISYVTFNSLRSLAEQDRWTVHTYEVIDEGGEMIAAILNQEAGMRGYMVSAEESFLDRVEENRNIFQEQLRELSELTSDNPVQQERLKKLGALEEKWRTEVSDRQITLMKDPVTQDEARALEAAGVGKPLLAEIRAIHHDLVSEEESLLGERAGAKEMARERAATTILVGSAVLVVTSIIVGLALSIPISRGLNESVSVAEAVARGNLAVAPQSSSCDEVGTLLDAMGRMVMDLRGMSSAAEQIAKGDLTVEIEPRSKDDRLGSALRDMVARLRDVIVNANRNAEQVAAGASQMSEASNALSEGANSQAAAAEEASASIEEMSANINRSADNAGQTEKTALLSADEARKSGEAVGRAVAAMKTIAEKINIIQEIARQTDLLALNAAVEAARAGTHGKGFAVVASEVRKLAERSQTAAAEISELSKQTVDVSGEAGRMLETLVPNIQRTADLVQEISAATREQNIGAEQINQAIGELDTVIQKNAASAEEFAATSRQLADNATELAEVISYFKVDRSGGYKPRAVASETGAEAGLGYADGHAA</sequence>
<dbReference type="InterPro" id="IPR003660">
    <property type="entry name" value="HAMP_dom"/>
</dbReference>
<dbReference type="PANTHER" id="PTHR43531">
    <property type="entry name" value="PROTEIN ICFG"/>
    <property type="match status" value="1"/>
</dbReference>
<dbReference type="RefSeq" id="WP_122110751.1">
    <property type="nucleotide sequence ID" value="NZ_QOKZ01000001.1"/>
</dbReference>
<dbReference type="GO" id="GO:0005886">
    <property type="term" value="C:plasma membrane"/>
    <property type="evidence" value="ECO:0007669"/>
    <property type="project" value="TreeGrafter"/>
</dbReference>
<keyword evidence="8" id="KW-1185">Reference proteome</keyword>
<keyword evidence="4" id="KW-0472">Membrane</keyword>
<dbReference type="InterPro" id="IPR004089">
    <property type="entry name" value="MCPsignal_dom"/>
</dbReference>
<dbReference type="PRINTS" id="PR00260">
    <property type="entry name" value="CHEMTRNSDUCR"/>
</dbReference>
<dbReference type="Pfam" id="PF00672">
    <property type="entry name" value="HAMP"/>
    <property type="match status" value="1"/>
</dbReference>
<dbReference type="Proteomes" id="UP000273516">
    <property type="component" value="Unassembled WGS sequence"/>
</dbReference>
<feature type="transmembrane region" description="Helical" evidence="4">
    <location>
        <begin position="12"/>
        <end position="31"/>
    </location>
</feature>
<dbReference type="OrthoDB" id="9814362at2"/>
<keyword evidence="4" id="KW-1133">Transmembrane helix</keyword>
<organism evidence="7 8">
    <name type="scientific">Paracoccus alkanivorans</name>
    <dbReference type="NCBI Taxonomy" id="2116655"/>
    <lineage>
        <taxon>Bacteria</taxon>
        <taxon>Pseudomonadati</taxon>
        <taxon>Pseudomonadota</taxon>
        <taxon>Alphaproteobacteria</taxon>
        <taxon>Rhodobacterales</taxon>
        <taxon>Paracoccaceae</taxon>
        <taxon>Paracoccus</taxon>
    </lineage>
</organism>
<evidence type="ECO:0000313" key="8">
    <source>
        <dbReference type="Proteomes" id="UP000273516"/>
    </source>
</evidence>
<dbReference type="InterPro" id="IPR051310">
    <property type="entry name" value="MCP_chemotaxis"/>
</dbReference>
<reference evidence="7 8" key="1">
    <citation type="submission" date="2018-07" db="EMBL/GenBank/DDBJ databases">
        <authorList>
            <person name="Zhang Y."/>
            <person name="Wang L."/>
            <person name="Ma S."/>
        </authorList>
    </citation>
    <scope>NUCLEOTIDE SEQUENCE [LARGE SCALE GENOMIC DNA]</scope>
    <source>
        <strain evidence="7 8">4-2</strain>
    </source>
</reference>
<evidence type="ECO:0000256" key="1">
    <source>
        <dbReference type="ARBA" id="ARBA00022500"/>
    </source>
</evidence>
<dbReference type="GO" id="GO:0007165">
    <property type="term" value="P:signal transduction"/>
    <property type="evidence" value="ECO:0007669"/>
    <property type="project" value="UniProtKB-KW"/>
</dbReference>
<evidence type="ECO:0000313" key="7">
    <source>
        <dbReference type="EMBL" id="RMC37664.1"/>
    </source>
</evidence>
<evidence type="ECO:0000256" key="2">
    <source>
        <dbReference type="ARBA" id="ARBA00029447"/>
    </source>
</evidence>
<dbReference type="CDD" id="cd19410">
    <property type="entry name" value="HK9-like_sensor"/>
    <property type="match status" value="1"/>
</dbReference>
<evidence type="ECO:0000259" key="6">
    <source>
        <dbReference type="PROSITE" id="PS50885"/>
    </source>
</evidence>
<dbReference type="Pfam" id="PF00015">
    <property type="entry name" value="MCPsignal"/>
    <property type="match status" value="1"/>
</dbReference>
<comment type="caution">
    <text evidence="7">The sequence shown here is derived from an EMBL/GenBank/DDBJ whole genome shotgun (WGS) entry which is preliminary data.</text>
</comment>
<evidence type="ECO:0000256" key="3">
    <source>
        <dbReference type="PROSITE-ProRule" id="PRU00284"/>
    </source>
</evidence>
<feature type="transmembrane region" description="Helical" evidence="4">
    <location>
        <begin position="190"/>
        <end position="213"/>
    </location>
</feature>
<dbReference type="CDD" id="cd06225">
    <property type="entry name" value="HAMP"/>
    <property type="match status" value="1"/>
</dbReference>
<dbReference type="AlphaFoldDB" id="A0A3M0MMV4"/>
<protein>
    <submittedName>
        <fullName evidence="7">HAMP domain-containing protein</fullName>
    </submittedName>
</protein>
<dbReference type="Gene3D" id="1.10.287.950">
    <property type="entry name" value="Methyl-accepting chemotaxis protein"/>
    <property type="match status" value="1"/>
</dbReference>
<name>A0A3M0MMV4_9RHOB</name>
<feature type="domain" description="HAMP" evidence="6">
    <location>
        <begin position="252"/>
        <end position="302"/>
    </location>
</feature>
<dbReference type="GO" id="GO:0004888">
    <property type="term" value="F:transmembrane signaling receptor activity"/>
    <property type="evidence" value="ECO:0007669"/>
    <property type="project" value="InterPro"/>
</dbReference>
<keyword evidence="3" id="KW-0807">Transducer</keyword>
<dbReference type="SMART" id="SM00304">
    <property type="entry name" value="HAMP"/>
    <property type="match status" value="2"/>
</dbReference>
<dbReference type="GO" id="GO:0006935">
    <property type="term" value="P:chemotaxis"/>
    <property type="evidence" value="ECO:0007669"/>
    <property type="project" value="UniProtKB-KW"/>
</dbReference>
<evidence type="ECO:0000259" key="5">
    <source>
        <dbReference type="PROSITE" id="PS50111"/>
    </source>
</evidence>
<dbReference type="InterPro" id="IPR007891">
    <property type="entry name" value="CHASE3"/>
</dbReference>
<dbReference type="PANTHER" id="PTHR43531:SF11">
    <property type="entry name" value="METHYL-ACCEPTING CHEMOTAXIS PROTEIN 3"/>
    <property type="match status" value="1"/>
</dbReference>
<dbReference type="PROSITE" id="PS50885">
    <property type="entry name" value="HAMP"/>
    <property type="match status" value="1"/>
</dbReference>
<dbReference type="SMART" id="SM00283">
    <property type="entry name" value="MA"/>
    <property type="match status" value="1"/>
</dbReference>